<sequence length="306" mass="35712">MKAISPRARTNLELILQEIDALCKGLRFPQKKSRRGRKPEYSNKLIVKLVVVQHLLGFTSERSFLRFVPELKCEELSNLPDQSQYNRRAKSLKTITDKLISKMSEGLKVDKSRLRILDTTAVPVIKLSRAPRRKILTDKKQVAIGYCAVQKTHYCGLKLNLLVNQQGVPCRHYLKPANKSDIRCLEEILVEKKNIKDVVLIADKGYISDFNKSWVKDCWRITLITPYRRNQKKTNTKRERQLLKKRRIIETVIGQLKDQMNLEKLRAKSYQGLSSRIDNIIFTFIFGVYFNKKYHRNPLNLKSILT</sequence>
<dbReference type="InterPro" id="IPR025668">
    <property type="entry name" value="Tnp_DDE_dom"/>
</dbReference>
<protein>
    <recommendedName>
        <fullName evidence="1">Transposase DDE domain-containing protein</fullName>
    </recommendedName>
</protein>
<dbReference type="EMBL" id="PFPS01000113">
    <property type="protein sequence ID" value="PJA02076.1"/>
    <property type="molecule type" value="Genomic_DNA"/>
</dbReference>
<name>A0A2M7VJY8_9BACT</name>
<dbReference type="AlphaFoldDB" id="A0A2M7VJY8"/>
<gene>
    <name evidence="2" type="ORF">COX73_02685</name>
</gene>
<proteinExistence type="predicted"/>
<accession>A0A2M7VJY8</accession>
<comment type="caution">
    <text evidence="2">The sequence shown here is derived from an EMBL/GenBank/DDBJ whole genome shotgun (WGS) entry which is preliminary data.</text>
</comment>
<organism evidence="2 3">
    <name type="scientific">bacterium (Candidatus Gribaldobacteria) CG_4_10_14_0_2_um_filter_36_18</name>
    <dbReference type="NCBI Taxonomy" id="2014264"/>
    <lineage>
        <taxon>Bacteria</taxon>
        <taxon>Candidatus Gribaldobacteria</taxon>
    </lineage>
</organism>
<reference evidence="3" key="1">
    <citation type="submission" date="2017-09" db="EMBL/GenBank/DDBJ databases">
        <title>Depth-based differentiation of microbial function through sediment-hosted aquifers and enrichment of novel symbionts in the deep terrestrial subsurface.</title>
        <authorList>
            <person name="Probst A.J."/>
            <person name="Ladd B."/>
            <person name="Jarett J.K."/>
            <person name="Geller-Mcgrath D.E."/>
            <person name="Sieber C.M.K."/>
            <person name="Emerson J.B."/>
            <person name="Anantharaman K."/>
            <person name="Thomas B.C."/>
            <person name="Malmstrom R."/>
            <person name="Stieglmeier M."/>
            <person name="Klingl A."/>
            <person name="Woyke T."/>
            <person name="Ryan C.M."/>
            <person name="Banfield J.F."/>
        </authorList>
    </citation>
    <scope>NUCLEOTIDE SEQUENCE [LARGE SCALE GENOMIC DNA]</scope>
</reference>
<feature type="domain" description="Transposase DDE" evidence="1">
    <location>
        <begin position="112"/>
        <end position="269"/>
    </location>
</feature>
<evidence type="ECO:0000313" key="3">
    <source>
        <dbReference type="Proteomes" id="UP000231469"/>
    </source>
</evidence>
<dbReference type="NCBIfam" id="NF033520">
    <property type="entry name" value="transpos_IS982"/>
    <property type="match status" value="1"/>
</dbReference>
<dbReference type="Pfam" id="PF13612">
    <property type="entry name" value="DDE_Tnp_1_3"/>
    <property type="match status" value="1"/>
</dbReference>
<evidence type="ECO:0000313" key="2">
    <source>
        <dbReference type="EMBL" id="PJA02076.1"/>
    </source>
</evidence>
<evidence type="ECO:0000259" key="1">
    <source>
        <dbReference type="Pfam" id="PF13612"/>
    </source>
</evidence>
<dbReference type="Proteomes" id="UP000231469">
    <property type="component" value="Unassembled WGS sequence"/>
</dbReference>